<dbReference type="EMBL" id="LR796964">
    <property type="protein sequence ID" value="CAB4178123.1"/>
    <property type="molecule type" value="Genomic_DNA"/>
</dbReference>
<evidence type="ECO:0000313" key="1">
    <source>
        <dbReference type="EMBL" id="CAB4178123.1"/>
    </source>
</evidence>
<protein>
    <submittedName>
        <fullName evidence="1">Uncharacterized protein</fullName>
    </submittedName>
</protein>
<organism evidence="1">
    <name type="scientific">uncultured Caudovirales phage</name>
    <dbReference type="NCBI Taxonomy" id="2100421"/>
    <lineage>
        <taxon>Viruses</taxon>
        <taxon>Duplodnaviria</taxon>
        <taxon>Heunggongvirae</taxon>
        <taxon>Uroviricota</taxon>
        <taxon>Caudoviricetes</taxon>
        <taxon>Peduoviridae</taxon>
        <taxon>Maltschvirus</taxon>
        <taxon>Maltschvirus maltsch</taxon>
    </lineage>
</organism>
<proteinExistence type="predicted"/>
<reference evidence="1" key="1">
    <citation type="submission" date="2020-05" db="EMBL/GenBank/DDBJ databases">
        <authorList>
            <person name="Chiriac C."/>
            <person name="Salcher M."/>
            <person name="Ghai R."/>
            <person name="Kavagutti S V."/>
        </authorList>
    </citation>
    <scope>NUCLEOTIDE SEQUENCE</scope>
</reference>
<feature type="non-terminal residue" evidence="1">
    <location>
        <position position="80"/>
    </location>
</feature>
<gene>
    <name evidence="1" type="ORF">UFOVP1004_61</name>
</gene>
<name>A0A6J5Q1D8_9CAUD</name>
<accession>A0A6J5Q1D8</accession>
<sequence>MRINKIQVSSEKTLLSVSRWKSKYTFEKVVSVRTTAIPNDFEDSAVDVMYYVDIGTWLGEPILSTVAYHSICVTNDMAKL</sequence>